<dbReference type="GO" id="GO:0006417">
    <property type="term" value="P:regulation of translation"/>
    <property type="evidence" value="ECO:0007669"/>
    <property type="project" value="UniProtKB-KW"/>
</dbReference>
<keyword evidence="7" id="KW-1185">Reference proteome</keyword>
<keyword evidence="1" id="KW-0677">Repeat</keyword>
<dbReference type="InterPro" id="IPR040059">
    <property type="entry name" value="PUM3"/>
</dbReference>
<dbReference type="InterPro" id="IPR001313">
    <property type="entry name" value="Pumilio_RNA-bd_rpt"/>
</dbReference>
<dbReference type="InterPro" id="IPR011989">
    <property type="entry name" value="ARM-like"/>
</dbReference>
<feature type="repeat" description="Pumilio" evidence="4">
    <location>
        <begin position="91"/>
        <end position="126"/>
    </location>
</feature>
<evidence type="ECO:0000313" key="6">
    <source>
        <dbReference type="EMBL" id="CAA7013148.1"/>
    </source>
</evidence>
<evidence type="ECO:0000259" key="5">
    <source>
        <dbReference type="PROSITE" id="PS50303"/>
    </source>
</evidence>
<dbReference type="PANTHER" id="PTHR13389">
    <property type="entry name" value="PUMILIO HOMOLOG 3"/>
    <property type="match status" value="1"/>
</dbReference>
<feature type="domain" description="PUM-HD" evidence="5">
    <location>
        <begin position="63"/>
        <end position="186"/>
    </location>
</feature>
<name>A0A6D2HHI1_9BRAS</name>
<dbReference type="PROSITE" id="PS50303">
    <property type="entry name" value="PUM_HD"/>
    <property type="match status" value="1"/>
</dbReference>
<dbReference type="PANTHER" id="PTHR13389:SF0">
    <property type="entry name" value="PUMILIO HOMOLOG 3"/>
    <property type="match status" value="1"/>
</dbReference>
<organism evidence="6 7">
    <name type="scientific">Microthlaspi erraticum</name>
    <dbReference type="NCBI Taxonomy" id="1685480"/>
    <lineage>
        <taxon>Eukaryota</taxon>
        <taxon>Viridiplantae</taxon>
        <taxon>Streptophyta</taxon>
        <taxon>Embryophyta</taxon>
        <taxon>Tracheophyta</taxon>
        <taxon>Spermatophyta</taxon>
        <taxon>Magnoliopsida</taxon>
        <taxon>eudicotyledons</taxon>
        <taxon>Gunneridae</taxon>
        <taxon>Pentapetalae</taxon>
        <taxon>rosids</taxon>
        <taxon>malvids</taxon>
        <taxon>Brassicales</taxon>
        <taxon>Brassicaceae</taxon>
        <taxon>Coluteocarpeae</taxon>
        <taxon>Microthlaspi</taxon>
    </lineage>
</organism>
<sequence length="186" mass="21344">MKQEINQLGLLQLGVILELETLRYDHSTVEAPTPLLIYLVAKLLEEAEARKKRRRPRYTFEQELTSLWEKMRRRDIAKEDRSKLISEAVQKMKGKIPEIARSSVSSRVLQTCVKYCSQAEKEAVFNELQPRFLDLASKKYAVHVLTKMLDGASKPQRAVCISSLRGRVARLLRHMSGSIGMWSSDV</sequence>
<accession>A0A6D2HHI1</accession>
<evidence type="ECO:0000256" key="1">
    <source>
        <dbReference type="ARBA" id="ARBA00022737"/>
    </source>
</evidence>
<keyword evidence="3" id="KW-0694">RNA-binding</keyword>
<dbReference type="PROSITE" id="PS50302">
    <property type="entry name" value="PUM"/>
    <property type="match status" value="2"/>
</dbReference>
<keyword evidence="2" id="KW-0810">Translation regulation</keyword>
<dbReference type="Pfam" id="PF00806">
    <property type="entry name" value="PUF"/>
    <property type="match status" value="1"/>
</dbReference>
<evidence type="ECO:0000313" key="7">
    <source>
        <dbReference type="Proteomes" id="UP000467841"/>
    </source>
</evidence>
<feature type="repeat" description="Pumilio" evidence="4">
    <location>
        <begin position="127"/>
        <end position="162"/>
    </location>
</feature>
<dbReference type="InterPro" id="IPR033133">
    <property type="entry name" value="PUM-HD"/>
</dbReference>
<protein>
    <recommendedName>
        <fullName evidence="5">PUM-HD domain-containing protein</fullName>
    </recommendedName>
</protein>
<dbReference type="SMART" id="SM00025">
    <property type="entry name" value="Pumilio"/>
    <property type="match status" value="2"/>
</dbReference>
<dbReference type="EMBL" id="CACVBM020000025">
    <property type="protein sequence ID" value="CAA7013148.1"/>
    <property type="molecule type" value="Genomic_DNA"/>
</dbReference>
<dbReference type="AlphaFoldDB" id="A0A6D2HHI1"/>
<dbReference type="Proteomes" id="UP000467841">
    <property type="component" value="Unassembled WGS sequence"/>
</dbReference>
<comment type="caution">
    <text evidence="6">The sequence shown here is derived from an EMBL/GenBank/DDBJ whole genome shotgun (WGS) entry which is preliminary data.</text>
</comment>
<reference evidence="6" key="1">
    <citation type="submission" date="2020-01" db="EMBL/GenBank/DDBJ databases">
        <authorList>
            <person name="Mishra B."/>
        </authorList>
    </citation>
    <scope>NUCLEOTIDE SEQUENCE [LARGE SCALE GENOMIC DNA]</scope>
</reference>
<dbReference type="GO" id="GO:0005730">
    <property type="term" value="C:nucleolus"/>
    <property type="evidence" value="ECO:0007669"/>
    <property type="project" value="TreeGrafter"/>
</dbReference>
<evidence type="ECO:0000256" key="4">
    <source>
        <dbReference type="PROSITE-ProRule" id="PRU00317"/>
    </source>
</evidence>
<dbReference type="InterPro" id="IPR016024">
    <property type="entry name" value="ARM-type_fold"/>
</dbReference>
<dbReference type="SUPFAM" id="SSF48371">
    <property type="entry name" value="ARM repeat"/>
    <property type="match status" value="1"/>
</dbReference>
<gene>
    <name evidence="6" type="ORF">MERR_LOCUS382</name>
</gene>
<evidence type="ECO:0000256" key="2">
    <source>
        <dbReference type="ARBA" id="ARBA00022845"/>
    </source>
</evidence>
<dbReference type="OrthoDB" id="1737666at2759"/>
<dbReference type="GO" id="GO:0003729">
    <property type="term" value="F:mRNA binding"/>
    <property type="evidence" value="ECO:0007669"/>
    <property type="project" value="TreeGrafter"/>
</dbReference>
<evidence type="ECO:0000256" key="3">
    <source>
        <dbReference type="ARBA" id="ARBA00022884"/>
    </source>
</evidence>
<dbReference type="Gene3D" id="1.25.10.10">
    <property type="entry name" value="Leucine-rich Repeat Variant"/>
    <property type="match status" value="1"/>
</dbReference>
<proteinExistence type="predicted"/>